<dbReference type="EMBL" id="JABAIL010000005">
    <property type="protein sequence ID" value="NLR92887.1"/>
    <property type="molecule type" value="Genomic_DNA"/>
</dbReference>
<name>A0A7X8SMJ7_9BACT</name>
<comment type="caution">
    <text evidence="1">The sequence shown here is derived from an EMBL/GenBank/DDBJ whole genome shotgun (WGS) entry which is preliminary data.</text>
</comment>
<reference evidence="1 2" key="1">
    <citation type="submission" date="2020-04" db="EMBL/GenBank/DDBJ databases">
        <title>Flammeovirga sp. SR4, a novel species isolated from seawater.</title>
        <authorList>
            <person name="Wang X."/>
        </authorList>
    </citation>
    <scope>NUCLEOTIDE SEQUENCE [LARGE SCALE GENOMIC DNA]</scope>
    <source>
        <strain evidence="1 2">SR4</strain>
    </source>
</reference>
<dbReference type="AlphaFoldDB" id="A0A7X8SMJ7"/>
<dbReference type="Proteomes" id="UP000585050">
    <property type="component" value="Unassembled WGS sequence"/>
</dbReference>
<keyword evidence="2" id="KW-1185">Reference proteome</keyword>
<sequence length="87" mass="10386">MLLQKQLLRIERIDHLIRKRGTGTPKELAHKLEITDRTLRSLLAQMRELGAEIYYDSHRMSYVYSKPHRFFFGYIHEDAVNSIKQVN</sequence>
<proteinExistence type="predicted"/>
<evidence type="ECO:0000313" key="1">
    <source>
        <dbReference type="EMBL" id="NLR92887.1"/>
    </source>
</evidence>
<dbReference type="SUPFAM" id="SSF46785">
    <property type="entry name" value="Winged helix' DNA-binding domain"/>
    <property type="match status" value="1"/>
</dbReference>
<accession>A0A7X8SMJ7</accession>
<gene>
    <name evidence="1" type="ORF">HGP29_16865</name>
</gene>
<protein>
    <submittedName>
        <fullName evidence="1">HTH domain-containing protein</fullName>
    </submittedName>
</protein>
<evidence type="ECO:0000313" key="2">
    <source>
        <dbReference type="Proteomes" id="UP000585050"/>
    </source>
</evidence>
<dbReference type="Gene3D" id="1.10.10.10">
    <property type="entry name" value="Winged helix-like DNA-binding domain superfamily/Winged helix DNA-binding domain"/>
    <property type="match status" value="1"/>
</dbReference>
<dbReference type="InterPro" id="IPR036388">
    <property type="entry name" value="WH-like_DNA-bd_sf"/>
</dbReference>
<organism evidence="1 2">
    <name type="scientific">Flammeovirga agarivorans</name>
    <dbReference type="NCBI Taxonomy" id="2726742"/>
    <lineage>
        <taxon>Bacteria</taxon>
        <taxon>Pseudomonadati</taxon>
        <taxon>Bacteroidota</taxon>
        <taxon>Cytophagia</taxon>
        <taxon>Cytophagales</taxon>
        <taxon>Flammeovirgaceae</taxon>
        <taxon>Flammeovirga</taxon>
    </lineage>
</organism>
<dbReference type="InterPro" id="IPR036390">
    <property type="entry name" value="WH_DNA-bd_sf"/>
</dbReference>
<dbReference type="RefSeq" id="WP_168883603.1">
    <property type="nucleotide sequence ID" value="NZ_JABAIL010000005.1"/>
</dbReference>